<name>A0ACB8E6K1_9SAUR</name>
<dbReference type="Proteomes" id="UP000827872">
    <property type="component" value="Linkage Group LG17"/>
</dbReference>
<protein>
    <submittedName>
        <fullName evidence="1">Uncharacterized protein</fullName>
    </submittedName>
</protein>
<organism evidence="1 2">
    <name type="scientific">Sphaerodactylus townsendi</name>
    <dbReference type="NCBI Taxonomy" id="933632"/>
    <lineage>
        <taxon>Eukaryota</taxon>
        <taxon>Metazoa</taxon>
        <taxon>Chordata</taxon>
        <taxon>Craniata</taxon>
        <taxon>Vertebrata</taxon>
        <taxon>Euteleostomi</taxon>
        <taxon>Lepidosauria</taxon>
        <taxon>Squamata</taxon>
        <taxon>Bifurcata</taxon>
        <taxon>Gekkota</taxon>
        <taxon>Sphaerodactylidae</taxon>
        <taxon>Sphaerodactylus</taxon>
    </lineage>
</organism>
<evidence type="ECO:0000313" key="2">
    <source>
        <dbReference type="Proteomes" id="UP000827872"/>
    </source>
</evidence>
<keyword evidence="2" id="KW-1185">Reference proteome</keyword>
<gene>
    <name evidence="1" type="ORF">K3G42_006837</name>
</gene>
<sequence length="145" mass="16474">MIKSFTCLAVPQRGRTDESTQRWKEASESALRSAGKEKQLPAMSGDAVTARLELSIKGEERITRTLNNITQLLVRKREIIGNIILLLEHAFRLDFALFSRAVCLPERKGAARIRKGLFAYFSLTSCARQKRDIVHDVMRYHSQLG</sequence>
<comment type="caution">
    <text evidence="1">The sequence shown here is derived from an EMBL/GenBank/DDBJ whole genome shotgun (WGS) entry which is preliminary data.</text>
</comment>
<accession>A0ACB8E6K1</accession>
<evidence type="ECO:0000313" key="1">
    <source>
        <dbReference type="EMBL" id="KAH7987535.1"/>
    </source>
</evidence>
<reference evidence="1" key="1">
    <citation type="submission" date="2021-08" db="EMBL/GenBank/DDBJ databases">
        <title>The first chromosome-level gecko genome reveals the dynamic sex chromosomes of Neotropical dwarf geckos (Sphaerodactylidae: Sphaerodactylus).</title>
        <authorList>
            <person name="Pinto B.J."/>
            <person name="Keating S.E."/>
            <person name="Gamble T."/>
        </authorList>
    </citation>
    <scope>NUCLEOTIDE SEQUENCE</scope>
    <source>
        <strain evidence="1">TG3544</strain>
    </source>
</reference>
<dbReference type="EMBL" id="CM037630">
    <property type="protein sequence ID" value="KAH7987535.1"/>
    <property type="molecule type" value="Genomic_DNA"/>
</dbReference>
<proteinExistence type="predicted"/>